<sequence length="146" mass="16273">MAWETRDLTVAEAANMSGLHRATLDVIIHRARHLDVLFSERRKHRRWFSPKDIAVLRVAYDLERAGRDWATALAQSYEHLSQTPPHDALLIVPVMSVSARSGRVVTGLKDITPTASFITLPIGKIAAEIQARCKQLQEAPSVAVQN</sequence>
<dbReference type="AlphaFoldDB" id="K0PIC4"/>
<evidence type="ECO:0008006" key="3">
    <source>
        <dbReference type="Google" id="ProtNLM"/>
    </source>
</evidence>
<dbReference type="HOGENOM" id="CLU_1803893_0_0_5"/>
<accession>K0PIC4</accession>
<comment type="caution">
    <text evidence="1">The sequence shown here is derived from an EMBL/GenBank/DDBJ whole genome shotgun (WGS) entry which is preliminary data.</text>
</comment>
<dbReference type="EMBL" id="CANI01000023">
    <property type="protein sequence ID" value="CCM76256.1"/>
    <property type="molecule type" value="Genomic_DNA"/>
</dbReference>
<organism evidence="1 2">
    <name type="scientific">Rhizobium mesoamericanum STM3625</name>
    <dbReference type="NCBI Taxonomy" id="1211777"/>
    <lineage>
        <taxon>Bacteria</taxon>
        <taxon>Pseudomonadati</taxon>
        <taxon>Pseudomonadota</taxon>
        <taxon>Alphaproteobacteria</taxon>
        <taxon>Hyphomicrobiales</taxon>
        <taxon>Rhizobiaceae</taxon>
        <taxon>Rhizobium/Agrobacterium group</taxon>
        <taxon>Rhizobium</taxon>
    </lineage>
</organism>
<dbReference type="eggNOG" id="ENOG50300GU">
    <property type="taxonomic scope" value="Bacteria"/>
</dbReference>
<dbReference type="STRING" id="1211777.BN77_0047"/>
<proteinExistence type="predicted"/>
<evidence type="ECO:0000313" key="1">
    <source>
        <dbReference type="EMBL" id="CCM76256.1"/>
    </source>
</evidence>
<name>K0PIC4_9HYPH</name>
<reference evidence="1 2" key="1">
    <citation type="journal article" date="2013" name="Genome Announc.">
        <title>Draft Genome Sequence of Rhizobium mesoamericanum STM3625, a Nitrogen-Fixing Symbiont of Mimosa pudica Isolated in French Guiana (South America).</title>
        <authorList>
            <person name="Moulin L."/>
            <person name="Mornico D."/>
            <person name="Melkonian R."/>
            <person name="Klonowska A."/>
        </authorList>
    </citation>
    <scope>NUCLEOTIDE SEQUENCE [LARGE SCALE GENOMIC DNA]</scope>
    <source>
        <strain evidence="1 2">STM3625</strain>
    </source>
</reference>
<keyword evidence="2" id="KW-1185">Reference proteome</keyword>
<dbReference type="Proteomes" id="UP000009319">
    <property type="component" value="Unassembled WGS sequence"/>
</dbReference>
<evidence type="ECO:0000313" key="2">
    <source>
        <dbReference type="Proteomes" id="UP000009319"/>
    </source>
</evidence>
<gene>
    <name evidence="1" type="ORF">BN77_0047</name>
</gene>
<dbReference type="RefSeq" id="WP_007527243.1">
    <property type="nucleotide sequence ID" value="NZ_HF536772.1"/>
</dbReference>
<protein>
    <recommendedName>
        <fullName evidence="3">HTH merR-type domain-containing protein</fullName>
    </recommendedName>
</protein>